<keyword evidence="1 5" id="KW-0378">Hydrolase</keyword>
<dbReference type="Pfam" id="PF01735">
    <property type="entry name" value="PLA2_B"/>
    <property type="match status" value="1"/>
</dbReference>
<dbReference type="GO" id="GO:0005544">
    <property type="term" value="F:calcium-dependent phospholipid binding"/>
    <property type="evidence" value="ECO:0007669"/>
    <property type="project" value="TreeGrafter"/>
</dbReference>
<dbReference type="AlphaFoldDB" id="A0A8C0JX32"/>
<organism evidence="8 9">
    <name type="scientific">Canis lupus dingo</name>
    <name type="common">dingo</name>
    <dbReference type="NCBI Taxonomy" id="286419"/>
    <lineage>
        <taxon>Eukaryota</taxon>
        <taxon>Metazoa</taxon>
        <taxon>Chordata</taxon>
        <taxon>Craniata</taxon>
        <taxon>Vertebrata</taxon>
        <taxon>Euteleostomi</taxon>
        <taxon>Mammalia</taxon>
        <taxon>Eutheria</taxon>
        <taxon>Laurasiatheria</taxon>
        <taxon>Carnivora</taxon>
        <taxon>Caniformia</taxon>
        <taxon>Canidae</taxon>
        <taxon>Canis</taxon>
    </lineage>
</organism>
<dbReference type="SMART" id="SM00022">
    <property type="entry name" value="PLAc"/>
    <property type="match status" value="1"/>
</dbReference>
<dbReference type="GO" id="GO:0046475">
    <property type="term" value="P:glycerophospholipid catabolic process"/>
    <property type="evidence" value="ECO:0007669"/>
    <property type="project" value="Ensembl"/>
</dbReference>
<name>A0A8C0JX32_CANLU</name>
<reference evidence="8" key="2">
    <citation type="submission" date="2025-09" db="UniProtKB">
        <authorList>
            <consortium name="Ensembl"/>
        </authorList>
    </citation>
    <scope>IDENTIFICATION</scope>
</reference>
<dbReference type="Proteomes" id="UP000694391">
    <property type="component" value="Unplaced"/>
</dbReference>
<evidence type="ECO:0000256" key="2">
    <source>
        <dbReference type="ARBA" id="ARBA00023098"/>
    </source>
</evidence>
<evidence type="ECO:0000313" key="8">
    <source>
        <dbReference type="Ensembl" id="ENSCAFP00020005829.1"/>
    </source>
</evidence>
<comment type="catalytic activity">
    <reaction evidence="4">
        <text>1-hexadecanoyl-2-(5Z,8Z,11Z,14Z-eicosatetraenoyl)-sn-glycero-3-phosphocholine + H2O = 1-hexadecanoyl-sn-glycero-3-phosphocholine + (5Z,8Z,11Z,14Z)-eicosatetraenoate + H(+)</text>
        <dbReference type="Rhea" id="RHEA:40427"/>
        <dbReference type="ChEBI" id="CHEBI:15377"/>
        <dbReference type="ChEBI" id="CHEBI:15378"/>
        <dbReference type="ChEBI" id="CHEBI:32395"/>
        <dbReference type="ChEBI" id="CHEBI:72998"/>
        <dbReference type="ChEBI" id="CHEBI:73003"/>
    </reaction>
    <physiologicalReaction direction="left-to-right" evidence="4">
        <dbReference type="Rhea" id="RHEA:40428"/>
    </physiologicalReaction>
</comment>
<comment type="catalytic activity">
    <reaction evidence="3">
        <text>a 1,2-diacyl-sn-glycero-3-phosphocholine + H2O = a 1-acyl-sn-glycero-3-phosphocholine + a fatty acid + H(+)</text>
        <dbReference type="Rhea" id="RHEA:15801"/>
        <dbReference type="ChEBI" id="CHEBI:15377"/>
        <dbReference type="ChEBI" id="CHEBI:15378"/>
        <dbReference type="ChEBI" id="CHEBI:28868"/>
        <dbReference type="ChEBI" id="CHEBI:57643"/>
        <dbReference type="ChEBI" id="CHEBI:58168"/>
        <dbReference type="EC" id="3.1.1.4"/>
    </reaction>
    <physiologicalReaction direction="left-to-right" evidence="3">
        <dbReference type="Rhea" id="RHEA:15802"/>
    </physiologicalReaction>
</comment>
<feature type="region of interest" description="Disordered" evidence="6">
    <location>
        <begin position="525"/>
        <end position="572"/>
    </location>
</feature>
<evidence type="ECO:0000313" key="9">
    <source>
        <dbReference type="Proteomes" id="UP000694391"/>
    </source>
</evidence>
<dbReference type="PANTHER" id="PTHR10728:SF32">
    <property type="entry name" value="CYTOSOLIC PHOSPHOLIPASE A2 BETA"/>
    <property type="match status" value="1"/>
</dbReference>
<dbReference type="PANTHER" id="PTHR10728">
    <property type="entry name" value="CYTOSOLIC PHOSPHOLIPASE A2"/>
    <property type="match status" value="1"/>
</dbReference>
<dbReference type="GO" id="GO:0047498">
    <property type="term" value="F:calcium-dependent phospholipase A2 activity"/>
    <property type="evidence" value="ECO:0007669"/>
    <property type="project" value="Ensembl"/>
</dbReference>
<proteinExistence type="predicted"/>
<evidence type="ECO:0000256" key="5">
    <source>
        <dbReference type="PROSITE-ProRule" id="PRU00555"/>
    </source>
</evidence>
<dbReference type="GeneTree" id="ENSGT01030000234606"/>
<keyword evidence="2 5" id="KW-0443">Lipid metabolism</keyword>
<dbReference type="InterPro" id="IPR002642">
    <property type="entry name" value="LysoPLipase_cat_dom"/>
</dbReference>
<dbReference type="SUPFAM" id="SSF52151">
    <property type="entry name" value="FabD/lysophospholipase-like"/>
    <property type="match status" value="1"/>
</dbReference>
<dbReference type="Gene3D" id="3.40.1090.10">
    <property type="entry name" value="Cytosolic phospholipase A2 catalytic domain"/>
    <property type="match status" value="1"/>
</dbReference>
<evidence type="ECO:0000256" key="3">
    <source>
        <dbReference type="ARBA" id="ARBA00023422"/>
    </source>
</evidence>
<evidence type="ECO:0000256" key="1">
    <source>
        <dbReference type="ARBA" id="ARBA00022801"/>
    </source>
</evidence>
<protein>
    <submittedName>
        <fullName evidence="8">Phospholipase A2 group IVB</fullName>
    </submittedName>
</protein>
<feature type="compositionally biased region" description="Low complexity" evidence="6">
    <location>
        <begin position="541"/>
        <end position="554"/>
    </location>
</feature>
<dbReference type="GO" id="GO:0005509">
    <property type="term" value="F:calcium ion binding"/>
    <property type="evidence" value="ECO:0007669"/>
    <property type="project" value="TreeGrafter"/>
</dbReference>
<dbReference type="InterPro" id="IPR016035">
    <property type="entry name" value="Acyl_Trfase/lysoPLipase"/>
</dbReference>
<accession>A0A8C0JX32</accession>
<keyword evidence="9" id="KW-1185">Reference proteome</keyword>
<sequence>MPGRPASHHEEVGDKSFLSPLESFLGGGRQKSSEWGSRSVVVRLTKEPTWDPGGAFLGTSISGPCCIPKCSHMGLGSPSPHYIHTCHTLVQAGVRGGERSEGWQWVSQGQELPHDPFLRARPRELAVRLGCGPCAEEQAFLSRRKRVVARALKQVLQLGEDLQEDEIPVVAVMATGGGIRAMVSLYGQLAGLRELGLLDCISYITGASGSTWALANLYEDPEWSQKDLAGPTESLKTQVTKSKLGVLSPSQLQRYHRELGERARLGHPACFTNLWALICEALLHDEPHNHTLSDQREALSHGQNPLPIYCALNTKEKKLSTFEFGEWCEFSPYEVGFPKYGAFIPSELFGSEFFMGRLTKRLPESRICSHWGVWGWWDGLWQSTEAGVKVQGLPFPKRYSAFPFLDCADKEQVPLLKIEEPPTGTGRIVEFFTDLLTRRPLAQATHNFLHGLHFHKDYFQHPYFSTWKATKLDGLPNQLTPAEPHLCLLDVGYLINTSFPPLLRPTRDVDLILSLDYNLQGAFQEYSAPGEPPTPPPAPPHLLAAPLPSSPLSPGIRRTPEEKAAGEVNLSSSDSPYHYSKVTYSPEDMDKLLRLTHYNICNNREQLLEALRAAVQRRRERRQRHPQ</sequence>
<feature type="compositionally biased region" description="Pro residues" evidence="6">
    <location>
        <begin position="530"/>
        <end position="540"/>
    </location>
</feature>
<dbReference type="Ensembl" id="ENSCAFT00020006735.1">
    <property type="protein sequence ID" value="ENSCAFP00020005829.1"/>
    <property type="gene ID" value="ENSCAFG00020004761.1"/>
</dbReference>
<evidence type="ECO:0000256" key="6">
    <source>
        <dbReference type="SAM" id="MobiDB-lite"/>
    </source>
</evidence>
<dbReference type="PROSITE" id="PS51210">
    <property type="entry name" value="PLA2C"/>
    <property type="match status" value="1"/>
</dbReference>
<feature type="domain" description="PLA2c" evidence="7">
    <location>
        <begin position="119"/>
        <end position="627"/>
    </location>
</feature>
<reference evidence="8" key="1">
    <citation type="submission" date="2025-08" db="UniProtKB">
        <authorList>
            <consortium name="Ensembl"/>
        </authorList>
    </citation>
    <scope>IDENTIFICATION</scope>
</reference>
<keyword evidence="5" id="KW-0442">Lipid degradation</keyword>
<evidence type="ECO:0000259" key="7">
    <source>
        <dbReference type="PROSITE" id="PS51210"/>
    </source>
</evidence>
<evidence type="ECO:0000256" key="4">
    <source>
        <dbReference type="ARBA" id="ARBA00048373"/>
    </source>
</evidence>
<dbReference type="GO" id="GO:0005829">
    <property type="term" value="C:cytosol"/>
    <property type="evidence" value="ECO:0007669"/>
    <property type="project" value="Ensembl"/>
</dbReference>